<evidence type="ECO:0000313" key="2">
    <source>
        <dbReference type="EMBL" id="BDB99162.1"/>
    </source>
</evidence>
<dbReference type="SUPFAM" id="SSF46785">
    <property type="entry name" value="Winged helix' DNA-binding domain"/>
    <property type="match status" value="1"/>
</dbReference>
<gene>
    <name evidence="2" type="ORF">SACC_21790</name>
</gene>
<dbReference type="RefSeq" id="WP_229569507.1">
    <property type="nucleotide sequence ID" value="NZ_AP025226.1"/>
</dbReference>
<dbReference type="PANTHER" id="PTHR38600:SF1">
    <property type="entry name" value="TRANSCRIPTIONAL REGULATORY PROTEIN"/>
    <property type="match status" value="1"/>
</dbReference>
<protein>
    <submittedName>
        <fullName evidence="2">Transcriptional regulator</fullName>
    </submittedName>
</protein>
<dbReference type="PROSITE" id="PS50987">
    <property type="entry name" value="HTH_ARSR_2"/>
    <property type="match status" value="1"/>
</dbReference>
<feature type="domain" description="HTH arsR-type" evidence="1">
    <location>
        <begin position="1"/>
        <end position="88"/>
    </location>
</feature>
<dbReference type="SMART" id="SM00418">
    <property type="entry name" value="HTH_ARSR"/>
    <property type="match status" value="1"/>
</dbReference>
<accession>A0AAQ4CTN1</accession>
<name>A0AAQ4CTN1_9CREN</name>
<reference evidence="2 3" key="1">
    <citation type="journal article" date="2022" name="Microbiol. Resour. Announc.">
        <title>Complete Genome Sequence of the Hyperthermophilic and Acidophilic Archaeon Saccharolobus caldissimus Strain HS-3T.</title>
        <authorList>
            <person name="Sakai H.D."/>
            <person name="Kurosawa N."/>
        </authorList>
    </citation>
    <scope>NUCLEOTIDE SEQUENCE [LARGE SCALE GENOMIC DNA]</scope>
    <source>
        <strain evidence="2 3">JCM32116</strain>
    </source>
</reference>
<dbReference type="GO" id="GO:0003700">
    <property type="term" value="F:DNA-binding transcription factor activity"/>
    <property type="evidence" value="ECO:0007669"/>
    <property type="project" value="InterPro"/>
</dbReference>
<evidence type="ECO:0000313" key="3">
    <source>
        <dbReference type="Proteomes" id="UP001319921"/>
    </source>
</evidence>
<organism evidence="2 3">
    <name type="scientific">Saccharolobus caldissimus</name>
    <dbReference type="NCBI Taxonomy" id="1702097"/>
    <lineage>
        <taxon>Archaea</taxon>
        <taxon>Thermoproteota</taxon>
        <taxon>Thermoprotei</taxon>
        <taxon>Sulfolobales</taxon>
        <taxon>Sulfolobaceae</taxon>
        <taxon>Saccharolobus</taxon>
    </lineage>
</organism>
<dbReference type="InterPro" id="IPR001845">
    <property type="entry name" value="HTH_ArsR_DNA-bd_dom"/>
</dbReference>
<dbReference type="InterPro" id="IPR011991">
    <property type="entry name" value="ArsR-like_HTH"/>
</dbReference>
<dbReference type="Proteomes" id="UP001319921">
    <property type="component" value="Chromosome"/>
</dbReference>
<proteinExistence type="predicted"/>
<sequence>MLLRIDEVFQNKGWDTRKKILDELRKKPQSAYELSKRLGFNYSTIKYHIEILEKFGLITKSKKGTKSVYIVTKNYELLKKYIEEDKRS</sequence>
<dbReference type="CDD" id="cd00090">
    <property type="entry name" value="HTH_ARSR"/>
    <property type="match status" value="1"/>
</dbReference>
<keyword evidence="3" id="KW-1185">Reference proteome</keyword>
<dbReference type="InterPro" id="IPR036388">
    <property type="entry name" value="WH-like_DNA-bd_sf"/>
</dbReference>
<dbReference type="GeneID" id="68866910"/>
<dbReference type="InterPro" id="IPR036390">
    <property type="entry name" value="WH_DNA-bd_sf"/>
</dbReference>
<dbReference type="KEGG" id="scas:SACC_21790"/>
<dbReference type="AlphaFoldDB" id="A0AAQ4CTN1"/>
<dbReference type="Pfam" id="PF01022">
    <property type="entry name" value="HTH_5"/>
    <property type="match status" value="1"/>
</dbReference>
<dbReference type="EMBL" id="AP025226">
    <property type="protein sequence ID" value="BDB99162.1"/>
    <property type="molecule type" value="Genomic_DNA"/>
</dbReference>
<dbReference type="PANTHER" id="PTHR38600">
    <property type="entry name" value="TRANSCRIPTIONAL REGULATORY PROTEIN"/>
    <property type="match status" value="1"/>
</dbReference>
<evidence type="ECO:0000259" key="1">
    <source>
        <dbReference type="PROSITE" id="PS50987"/>
    </source>
</evidence>
<dbReference type="Gene3D" id="1.10.10.10">
    <property type="entry name" value="Winged helix-like DNA-binding domain superfamily/Winged helix DNA-binding domain"/>
    <property type="match status" value="1"/>
</dbReference>